<evidence type="ECO:0000256" key="2">
    <source>
        <dbReference type="ARBA" id="ARBA00022448"/>
    </source>
</evidence>
<evidence type="ECO:0000256" key="6">
    <source>
        <dbReference type="ARBA" id="ARBA00023053"/>
    </source>
</evidence>
<feature type="transmembrane region" description="Helical" evidence="10">
    <location>
        <begin position="314"/>
        <end position="331"/>
    </location>
</feature>
<feature type="transmembrane region" description="Helical" evidence="10">
    <location>
        <begin position="132"/>
        <end position="152"/>
    </location>
</feature>
<feature type="transmembrane region" description="Helical" evidence="10">
    <location>
        <begin position="343"/>
        <end position="366"/>
    </location>
</feature>
<keyword evidence="7" id="KW-0406">Ion transport</keyword>
<evidence type="ECO:0000256" key="3">
    <source>
        <dbReference type="ARBA" id="ARBA00022449"/>
    </source>
</evidence>
<dbReference type="InterPro" id="IPR006153">
    <property type="entry name" value="Cation/H_exchanger_TM"/>
</dbReference>
<dbReference type="PANTHER" id="PTHR43562">
    <property type="entry name" value="NAPA-TYPE SODIUM/HYDROGEN ANTIPORTER"/>
    <property type="match status" value="1"/>
</dbReference>
<evidence type="ECO:0000256" key="7">
    <source>
        <dbReference type="ARBA" id="ARBA00023065"/>
    </source>
</evidence>
<feature type="transmembrane region" description="Helical" evidence="10">
    <location>
        <begin position="68"/>
        <end position="86"/>
    </location>
</feature>
<dbReference type="Proteomes" id="UP000663881">
    <property type="component" value="Unassembled WGS sequence"/>
</dbReference>
<dbReference type="AlphaFoldDB" id="A0A819R2K1"/>
<dbReference type="GO" id="GO:1902600">
    <property type="term" value="P:proton transmembrane transport"/>
    <property type="evidence" value="ECO:0007669"/>
    <property type="project" value="InterPro"/>
</dbReference>
<feature type="domain" description="Cation/H+ exchanger transmembrane" evidence="11">
    <location>
        <begin position="28"/>
        <end position="364"/>
    </location>
</feature>
<feature type="transmembrane region" description="Helical" evidence="10">
    <location>
        <begin position="38"/>
        <end position="56"/>
    </location>
</feature>
<evidence type="ECO:0000256" key="8">
    <source>
        <dbReference type="ARBA" id="ARBA00023136"/>
    </source>
</evidence>
<feature type="transmembrane region" description="Helical" evidence="10">
    <location>
        <begin position="98"/>
        <end position="120"/>
    </location>
</feature>
<organism evidence="12 13">
    <name type="scientific">Adineta steineri</name>
    <dbReference type="NCBI Taxonomy" id="433720"/>
    <lineage>
        <taxon>Eukaryota</taxon>
        <taxon>Metazoa</taxon>
        <taxon>Spiralia</taxon>
        <taxon>Gnathifera</taxon>
        <taxon>Rotifera</taxon>
        <taxon>Eurotatoria</taxon>
        <taxon>Bdelloidea</taxon>
        <taxon>Adinetida</taxon>
        <taxon>Adinetidae</taxon>
        <taxon>Adineta</taxon>
    </lineage>
</organism>
<feature type="transmembrane region" description="Helical" evidence="10">
    <location>
        <begin position="164"/>
        <end position="185"/>
    </location>
</feature>
<dbReference type="GO" id="GO:0015297">
    <property type="term" value="F:antiporter activity"/>
    <property type="evidence" value="ECO:0007669"/>
    <property type="project" value="UniProtKB-KW"/>
</dbReference>
<evidence type="ECO:0000259" key="11">
    <source>
        <dbReference type="Pfam" id="PF00999"/>
    </source>
</evidence>
<keyword evidence="9" id="KW-0739">Sodium transport</keyword>
<name>A0A819R2K1_9BILA</name>
<evidence type="ECO:0000256" key="10">
    <source>
        <dbReference type="SAM" id="Phobius"/>
    </source>
</evidence>
<protein>
    <recommendedName>
        <fullName evidence="11">Cation/H+ exchanger transmembrane domain-containing protein</fullName>
    </recommendedName>
</protein>
<proteinExistence type="predicted"/>
<dbReference type="GO" id="GO:0006814">
    <property type="term" value="P:sodium ion transport"/>
    <property type="evidence" value="ECO:0007669"/>
    <property type="project" value="UniProtKB-KW"/>
</dbReference>
<evidence type="ECO:0000313" key="13">
    <source>
        <dbReference type="Proteomes" id="UP000663881"/>
    </source>
</evidence>
<gene>
    <name evidence="12" type="ORF">OKA104_LOCUS31968</name>
</gene>
<evidence type="ECO:0000256" key="5">
    <source>
        <dbReference type="ARBA" id="ARBA00022989"/>
    </source>
</evidence>
<feature type="transmembrane region" description="Helical" evidence="10">
    <location>
        <begin position="14"/>
        <end position="31"/>
    </location>
</feature>
<evidence type="ECO:0000256" key="1">
    <source>
        <dbReference type="ARBA" id="ARBA00004141"/>
    </source>
</evidence>
<evidence type="ECO:0000256" key="4">
    <source>
        <dbReference type="ARBA" id="ARBA00022692"/>
    </source>
</evidence>
<keyword evidence="8 10" id="KW-0472">Membrane</keyword>
<keyword evidence="6" id="KW-0915">Sodium</keyword>
<dbReference type="Pfam" id="PF00999">
    <property type="entry name" value="Na_H_Exchanger"/>
    <property type="match status" value="1"/>
</dbReference>
<dbReference type="Gene3D" id="1.20.1530.20">
    <property type="match status" value="2"/>
</dbReference>
<reference evidence="12" key="1">
    <citation type="submission" date="2021-02" db="EMBL/GenBank/DDBJ databases">
        <authorList>
            <person name="Nowell W R."/>
        </authorList>
    </citation>
    <scope>NUCLEOTIDE SEQUENCE</scope>
</reference>
<accession>A0A819R2K1</accession>
<keyword evidence="2" id="KW-0813">Transport</keyword>
<keyword evidence="3" id="KW-0050">Antiport</keyword>
<feature type="transmembrane region" description="Helical" evidence="10">
    <location>
        <begin position="244"/>
        <end position="262"/>
    </location>
</feature>
<dbReference type="PANTHER" id="PTHR43562:SF3">
    <property type="entry name" value="SODIUM ION_PROTON EXCHANGER (EUROFUNG)"/>
    <property type="match status" value="1"/>
</dbReference>
<keyword evidence="4 10" id="KW-0812">Transmembrane</keyword>
<feature type="transmembrane region" description="Helical" evidence="10">
    <location>
        <begin position="435"/>
        <end position="458"/>
    </location>
</feature>
<sequence>MSSNTHSFSYVEPTIVSLLILSSFIYLLSVARSLAHHLFYAGLIGQILVGMIYARPLANILKPEWEQTILDFGYLGLLLVVFEGGLETRLDFLAVKSNLFLSSVIGITGIITPIGLSIILCSFGFKFNLLESFTMGASLSATSLGTTFAILSSHGEYQLNKSRMGTILVGAALLDDISGLVIASVIEKLGNLGQQNLPWLISKPIVSSIAMIVISALLARLLLGRLWIKINFKNTIIKRYLDHILLFCLISTLSATVTIAAYTGASTLVGAYCCGALLRYLDDCQRKHSNEAEQNDTVLFTHVFEKYIKVVKEYIFAPFFFASIGFAVPFLDLWHGQELWQGILYALLMIFGKIITGVWIIIWTYVSPHWKKPVAVNIASTIPTEISMIERRPTLPLSTSSPVLITHRNISSDVPQNNTTETIAPSVTVKKSRSVYPALLVGLSMVSRGEIGFLIANIGVSTSVLSAKAFIVTIWAILLNTILGPIAVGLTIKVLGSKLSDGLWID</sequence>
<evidence type="ECO:0000256" key="9">
    <source>
        <dbReference type="ARBA" id="ARBA00023201"/>
    </source>
</evidence>
<keyword evidence="5 10" id="KW-1133">Transmembrane helix</keyword>
<comment type="subcellular location">
    <subcellularLocation>
        <location evidence="1">Membrane</location>
        <topology evidence="1">Multi-pass membrane protein</topology>
    </subcellularLocation>
</comment>
<dbReference type="EMBL" id="CAJOAY010003741">
    <property type="protein sequence ID" value="CAF4037756.1"/>
    <property type="molecule type" value="Genomic_DNA"/>
</dbReference>
<feature type="transmembrane region" description="Helical" evidence="10">
    <location>
        <begin position="205"/>
        <end position="223"/>
    </location>
</feature>
<dbReference type="GO" id="GO:0016020">
    <property type="term" value="C:membrane"/>
    <property type="evidence" value="ECO:0007669"/>
    <property type="project" value="UniProtKB-SubCell"/>
</dbReference>
<feature type="transmembrane region" description="Helical" evidence="10">
    <location>
        <begin position="470"/>
        <end position="492"/>
    </location>
</feature>
<comment type="caution">
    <text evidence="12">The sequence shown here is derived from an EMBL/GenBank/DDBJ whole genome shotgun (WGS) entry which is preliminary data.</text>
</comment>
<evidence type="ECO:0000313" key="12">
    <source>
        <dbReference type="EMBL" id="CAF4037756.1"/>
    </source>
</evidence>
<dbReference type="InterPro" id="IPR038770">
    <property type="entry name" value="Na+/solute_symporter_sf"/>
</dbReference>